<keyword evidence="5 6" id="KW-0472">Membrane</keyword>
<keyword evidence="2" id="KW-1003">Cell membrane</keyword>
<feature type="transmembrane region" description="Helical" evidence="6">
    <location>
        <begin position="70"/>
        <end position="88"/>
    </location>
</feature>
<evidence type="ECO:0000256" key="5">
    <source>
        <dbReference type="ARBA" id="ARBA00023136"/>
    </source>
</evidence>
<comment type="subcellular location">
    <subcellularLocation>
        <location evidence="1">Cell membrane</location>
        <topology evidence="1">Multi-pass membrane protein</topology>
    </subcellularLocation>
</comment>
<proteinExistence type="predicted"/>
<protein>
    <recommendedName>
        <fullName evidence="9">Prokaryotic cytochrome C oxidase subunit IV family protein</fullName>
    </recommendedName>
</protein>
<sequence>MKTLLRSRTTLVWLLLVAATAVSWAMGHGVGMPNVQLAGIAIIIVAFAKVGLVVFEFMEIRTAPTWMQRAGKGWIVLVAALLITRVLIPA</sequence>
<reference evidence="7" key="1">
    <citation type="submission" date="2022-07" db="EMBL/GenBank/DDBJ databases">
        <title>Mycobacterium kiyosense sp. nov., scotochromogenic slow-glowing species isolated from respiratory specimens.</title>
        <authorList>
            <person name="Fukano H."/>
            <person name="Kazumi Y."/>
            <person name="Sakagami N."/>
            <person name="Ato M."/>
            <person name="Mitarai S."/>
            <person name="Hoshino Y."/>
        </authorList>
    </citation>
    <scope>NUCLEOTIDE SEQUENCE</scope>
    <source>
        <strain evidence="7">SRL2020-028</strain>
    </source>
</reference>
<dbReference type="AlphaFoldDB" id="A0AA37PWD9"/>
<feature type="transmembrane region" description="Helical" evidence="6">
    <location>
        <begin position="37"/>
        <end position="58"/>
    </location>
</feature>
<dbReference type="RefSeq" id="WP_084042487.1">
    <property type="nucleotide sequence ID" value="NZ_BRXE01000084.1"/>
</dbReference>
<keyword evidence="4 6" id="KW-1133">Transmembrane helix</keyword>
<dbReference type="InterPro" id="IPR005171">
    <property type="entry name" value="Cyt_c_oxidase_su4_prok"/>
</dbReference>
<gene>
    <name evidence="7" type="ORF">SRL2020028_46770</name>
</gene>
<accession>A0AA37PWD9</accession>
<dbReference type="Pfam" id="PF03626">
    <property type="entry name" value="COX4_pro"/>
    <property type="match status" value="1"/>
</dbReference>
<dbReference type="Proteomes" id="UP001165663">
    <property type="component" value="Unassembled WGS sequence"/>
</dbReference>
<name>A0AA37PWD9_9MYCO</name>
<dbReference type="GO" id="GO:0005886">
    <property type="term" value="C:plasma membrane"/>
    <property type="evidence" value="ECO:0007669"/>
    <property type="project" value="UniProtKB-SubCell"/>
</dbReference>
<evidence type="ECO:0000256" key="4">
    <source>
        <dbReference type="ARBA" id="ARBA00022989"/>
    </source>
</evidence>
<comment type="caution">
    <text evidence="7">The sequence shown here is derived from an EMBL/GenBank/DDBJ whole genome shotgun (WGS) entry which is preliminary data.</text>
</comment>
<evidence type="ECO:0000256" key="1">
    <source>
        <dbReference type="ARBA" id="ARBA00004651"/>
    </source>
</evidence>
<evidence type="ECO:0000256" key="3">
    <source>
        <dbReference type="ARBA" id="ARBA00022692"/>
    </source>
</evidence>
<keyword evidence="3 6" id="KW-0812">Transmembrane</keyword>
<evidence type="ECO:0000313" key="7">
    <source>
        <dbReference type="EMBL" id="GLB85421.1"/>
    </source>
</evidence>
<evidence type="ECO:0000313" key="8">
    <source>
        <dbReference type="Proteomes" id="UP001165663"/>
    </source>
</evidence>
<evidence type="ECO:0000256" key="6">
    <source>
        <dbReference type="SAM" id="Phobius"/>
    </source>
</evidence>
<organism evidence="7 8">
    <name type="scientific">Mycobacterium kiyosense</name>
    <dbReference type="NCBI Taxonomy" id="2871094"/>
    <lineage>
        <taxon>Bacteria</taxon>
        <taxon>Bacillati</taxon>
        <taxon>Actinomycetota</taxon>
        <taxon>Actinomycetes</taxon>
        <taxon>Mycobacteriales</taxon>
        <taxon>Mycobacteriaceae</taxon>
        <taxon>Mycobacterium</taxon>
    </lineage>
</organism>
<evidence type="ECO:0008006" key="9">
    <source>
        <dbReference type="Google" id="ProtNLM"/>
    </source>
</evidence>
<dbReference type="EMBL" id="BRXE01000084">
    <property type="protein sequence ID" value="GLB85421.1"/>
    <property type="molecule type" value="Genomic_DNA"/>
</dbReference>
<evidence type="ECO:0000256" key="2">
    <source>
        <dbReference type="ARBA" id="ARBA00022475"/>
    </source>
</evidence>